<protein>
    <submittedName>
        <fullName evidence="1">Uncharacterized protein</fullName>
    </submittedName>
</protein>
<dbReference type="SUPFAM" id="SSF63829">
    <property type="entry name" value="Calcium-dependent phosphotriesterase"/>
    <property type="match status" value="1"/>
</dbReference>
<dbReference type="Gene3D" id="2.120.10.30">
    <property type="entry name" value="TolB, C-terminal domain"/>
    <property type="match status" value="1"/>
</dbReference>
<accession>A0A813BN83</accession>
<gene>
    <name evidence="1" type="ORF">SNEC2469_LOCUS30878</name>
</gene>
<dbReference type="EMBL" id="CAJNJA010073208">
    <property type="protein sequence ID" value="CAE7908955.1"/>
    <property type="molecule type" value="Genomic_DNA"/>
</dbReference>
<evidence type="ECO:0000313" key="2">
    <source>
        <dbReference type="Proteomes" id="UP000601435"/>
    </source>
</evidence>
<dbReference type="Proteomes" id="UP000601435">
    <property type="component" value="Unassembled WGS sequence"/>
</dbReference>
<organism evidence="1 2">
    <name type="scientific">Symbiodinium necroappetens</name>
    <dbReference type="NCBI Taxonomy" id="1628268"/>
    <lineage>
        <taxon>Eukaryota</taxon>
        <taxon>Sar</taxon>
        <taxon>Alveolata</taxon>
        <taxon>Dinophyceae</taxon>
        <taxon>Suessiales</taxon>
        <taxon>Symbiodiniaceae</taxon>
        <taxon>Symbiodinium</taxon>
    </lineage>
</organism>
<name>A0A813BN83_9DINO</name>
<dbReference type="InterPro" id="IPR011042">
    <property type="entry name" value="6-blade_b-propeller_TolB-like"/>
</dbReference>
<evidence type="ECO:0000313" key="1">
    <source>
        <dbReference type="EMBL" id="CAE7908955.1"/>
    </source>
</evidence>
<dbReference type="AlphaFoldDB" id="A0A813BN83"/>
<comment type="caution">
    <text evidence="1">The sequence shown here is derived from an EMBL/GenBank/DDBJ whole genome shotgun (WGS) entry which is preliminary data.</text>
</comment>
<keyword evidence="2" id="KW-1185">Reference proteome</keyword>
<sequence>MANERACPCLCSLGLLRGAWRHFLARLTAPAVHDYAASRPLAKCSVEVLDAVIMGRDKWLGGELGDDGCIYGVPGSAPRVLKVSPADGAVETIGPELPGKFKWLRGIQVDGSIYGVPTNSDRVLHISPAAGTVDLIGESFTGGWKWHGGVLSPVDRCVYAIPCNAESVLKIFPDGRVTTIGEGSPVLKGRCKWYGGLLGSDGCIYGIPNCAESVLKIDPMKQEVSTIGPKFLQGGQ</sequence>
<proteinExistence type="predicted"/>
<reference evidence="1" key="1">
    <citation type="submission" date="2021-02" db="EMBL/GenBank/DDBJ databases">
        <authorList>
            <person name="Dougan E. K."/>
            <person name="Rhodes N."/>
            <person name="Thang M."/>
            <person name="Chan C."/>
        </authorList>
    </citation>
    <scope>NUCLEOTIDE SEQUENCE</scope>
</reference>
<dbReference type="OrthoDB" id="10260017at2759"/>